<dbReference type="RefSeq" id="WP_126052554.1">
    <property type="nucleotide sequence ID" value="NZ_QYTV02000017.1"/>
</dbReference>
<dbReference type="AlphaFoldDB" id="A0A429XT01"/>
<dbReference type="PROSITE" id="PS51257">
    <property type="entry name" value="PROKAR_LIPOPROTEIN"/>
    <property type="match status" value="1"/>
</dbReference>
<dbReference type="Proteomes" id="UP000287156">
    <property type="component" value="Unassembled WGS sequence"/>
</dbReference>
<protein>
    <submittedName>
        <fullName evidence="4">DUF3048 domain-containing protein</fullName>
    </submittedName>
</protein>
<evidence type="ECO:0000256" key="1">
    <source>
        <dbReference type="SAM" id="MobiDB-lite"/>
    </source>
</evidence>
<reference evidence="4" key="1">
    <citation type="submission" date="2018-12" db="EMBL/GenBank/DDBJ databases">
        <authorList>
            <person name="Sun L."/>
            <person name="Chen Z."/>
        </authorList>
    </citation>
    <scope>NUCLEOTIDE SEQUENCE [LARGE SCALE GENOMIC DNA]</scope>
    <source>
        <strain evidence="4">3-2-2</strain>
    </source>
</reference>
<accession>A0A429XT01</accession>
<evidence type="ECO:0000259" key="3">
    <source>
        <dbReference type="Pfam" id="PF17479"/>
    </source>
</evidence>
<feature type="compositionally biased region" description="Basic and acidic residues" evidence="1">
    <location>
        <begin position="39"/>
        <end position="54"/>
    </location>
</feature>
<dbReference type="SUPFAM" id="SSF159774">
    <property type="entry name" value="YerB-like"/>
    <property type="match status" value="1"/>
</dbReference>
<keyword evidence="5" id="KW-1185">Reference proteome</keyword>
<dbReference type="Pfam" id="PF17479">
    <property type="entry name" value="DUF3048_C"/>
    <property type="match status" value="1"/>
</dbReference>
<feature type="domain" description="DUF3048" evidence="3">
    <location>
        <begin position="229"/>
        <end position="339"/>
    </location>
</feature>
<dbReference type="InterPro" id="IPR035328">
    <property type="entry name" value="DUF3048_C"/>
</dbReference>
<name>A0A429XT01_9BACI</name>
<evidence type="ECO:0000313" key="5">
    <source>
        <dbReference type="Proteomes" id="UP000287156"/>
    </source>
</evidence>
<organism evidence="4 5">
    <name type="scientific">Siminovitchia acidinfaciens</name>
    <dbReference type="NCBI Taxonomy" id="2321395"/>
    <lineage>
        <taxon>Bacteria</taxon>
        <taxon>Bacillati</taxon>
        <taxon>Bacillota</taxon>
        <taxon>Bacilli</taxon>
        <taxon>Bacillales</taxon>
        <taxon>Bacillaceae</taxon>
        <taxon>Siminovitchia</taxon>
    </lineage>
</organism>
<evidence type="ECO:0000313" key="4">
    <source>
        <dbReference type="EMBL" id="RST70824.1"/>
    </source>
</evidence>
<proteinExistence type="predicted"/>
<dbReference type="EMBL" id="QYTV02000017">
    <property type="protein sequence ID" value="RST70824.1"/>
    <property type="molecule type" value="Genomic_DNA"/>
</dbReference>
<dbReference type="OrthoDB" id="9779102at2"/>
<feature type="domain" description="DUF3048" evidence="2">
    <location>
        <begin position="61"/>
        <end position="201"/>
    </location>
</feature>
<dbReference type="InterPro" id="IPR021416">
    <property type="entry name" value="DUF3048_N"/>
</dbReference>
<dbReference type="InterPro" id="IPR023158">
    <property type="entry name" value="YerB-like_sf"/>
</dbReference>
<sequence length="352" mass="38455">MVGRKNLIFLGDGILRLTKLACVVLATLVLFASACSKNETPEEPDKKPVKEETPVKATAPLTGVETKIAPPERAVAVTINNHPDARPQSGLSQADVVYEVLAEGKVTRFLAIFQSEKPESIGPVRSARQYFIDLSQGYDALFIAHGYSPEAKQALKSGAIDNINGIQHDGTLFKRVDFRQAPHNSYITFKNIEKGAEDAGYEMDEAPKPLSFLTDEEAGNLSGDAAANVKVAYSQDATFIAEYHYDAEDEKYTRSSGGAETVEYDNDKPVLLDNIIVIEAAHTTKDSEGRLGINLDSGGKAYVFQKGIAQEAEWKNEDGRIFPYINGEPIKLVPGKTWINIVPELTMVSFGE</sequence>
<dbReference type="Pfam" id="PF11258">
    <property type="entry name" value="DUF3048"/>
    <property type="match status" value="1"/>
</dbReference>
<dbReference type="Gene3D" id="3.50.90.10">
    <property type="entry name" value="YerB-like"/>
    <property type="match status" value="1"/>
</dbReference>
<feature type="region of interest" description="Disordered" evidence="1">
    <location>
        <begin position="37"/>
        <end position="56"/>
    </location>
</feature>
<gene>
    <name evidence="4" type="ORF">D4T97_020030</name>
</gene>
<comment type="caution">
    <text evidence="4">The sequence shown here is derived from an EMBL/GenBank/DDBJ whole genome shotgun (WGS) entry which is preliminary data.</text>
</comment>
<evidence type="ECO:0000259" key="2">
    <source>
        <dbReference type="Pfam" id="PF11258"/>
    </source>
</evidence>